<evidence type="ECO:0000313" key="3">
    <source>
        <dbReference type="Proteomes" id="UP000294562"/>
    </source>
</evidence>
<dbReference type="RefSeq" id="WP_133344679.1">
    <property type="nucleotide sequence ID" value="NZ_SMZO01000093.1"/>
</dbReference>
<feature type="transmembrane region" description="Helical" evidence="1">
    <location>
        <begin position="44"/>
        <end position="62"/>
    </location>
</feature>
<dbReference type="InterPro" id="IPR019201">
    <property type="entry name" value="DUF2065"/>
</dbReference>
<evidence type="ECO:0000313" key="2">
    <source>
        <dbReference type="EMBL" id="TDL81731.1"/>
    </source>
</evidence>
<keyword evidence="1" id="KW-0472">Membrane</keyword>
<evidence type="ECO:0000256" key="1">
    <source>
        <dbReference type="SAM" id="Phobius"/>
    </source>
</evidence>
<dbReference type="OrthoDB" id="9815199at2"/>
<gene>
    <name evidence="2" type="ORF">E2L05_19715</name>
</gene>
<dbReference type="EMBL" id="SMZO01000093">
    <property type="protein sequence ID" value="TDL81731.1"/>
    <property type="molecule type" value="Genomic_DNA"/>
</dbReference>
<dbReference type="Proteomes" id="UP000294562">
    <property type="component" value="Unassembled WGS sequence"/>
</dbReference>
<name>A0A4R6ACK4_9RHOB</name>
<keyword evidence="1" id="KW-1133">Transmembrane helix</keyword>
<keyword evidence="1" id="KW-0812">Transmembrane</keyword>
<protein>
    <submittedName>
        <fullName evidence="2">DUF2065 domain-containing protein</fullName>
    </submittedName>
</protein>
<sequence length="63" mass="6666">MTLVLVALAGVLVVEGLVLALAPSRLEDLLRALCTIPKDMRRILGLAALACGVILLWVARGLM</sequence>
<keyword evidence="3" id="KW-1185">Reference proteome</keyword>
<proteinExistence type="predicted"/>
<organism evidence="2 3">
    <name type="scientific">Meridianimarinicoccus aquatilis</name>
    <dbReference type="NCBI Taxonomy" id="2552766"/>
    <lineage>
        <taxon>Bacteria</taxon>
        <taxon>Pseudomonadati</taxon>
        <taxon>Pseudomonadota</taxon>
        <taxon>Alphaproteobacteria</taxon>
        <taxon>Rhodobacterales</taxon>
        <taxon>Paracoccaceae</taxon>
        <taxon>Meridianimarinicoccus</taxon>
    </lineage>
</organism>
<accession>A0A4R6ACK4</accession>
<comment type="caution">
    <text evidence="2">The sequence shown here is derived from an EMBL/GenBank/DDBJ whole genome shotgun (WGS) entry which is preliminary data.</text>
</comment>
<dbReference type="Pfam" id="PF09838">
    <property type="entry name" value="DUF2065"/>
    <property type="match status" value="1"/>
</dbReference>
<dbReference type="AlphaFoldDB" id="A0A4R6ACK4"/>
<reference evidence="2 3" key="1">
    <citation type="submission" date="2019-03" db="EMBL/GenBank/DDBJ databases">
        <title>Rhodobacteraceae bacterium SM1902, a new member of the family Rhodobacteraceae isolated from Yantai.</title>
        <authorList>
            <person name="Sun Y."/>
        </authorList>
    </citation>
    <scope>NUCLEOTIDE SEQUENCE [LARGE SCALE GENOMIC DNA]</scope>
    <source>
        <strain evidence="2 3">SM1902</strain>
    </source>
</reference>